<gene>
    <name evidence="7" type="ORF">C1SCF055_LOCUS44242</name>
</gene>
<feature type="transmembrane region" description="Helical" evidence="5">
    <location>
        <begin position="510"/>
        <end position="530"/>
    </location>
</feature>
<name>A0A9P1GRP1_9DINO</name>
<evidence type="ECO:0000259" key="6">
    <source>
        <dbReference type="Pfam" id="PF00324"/>
    </source>
</evidence>
<dbReference type="EMBL" id="CAMXCT030006770">
    <property type="protein sequence ID" value="CAL4807082.1"/>
    <property type="molecule type" value="Genomic_DNA"/>
</dbReference>
<dbReference type="Proteomes" id="UP001152797">
    <property type="component" value="Unassembled WGS sequence"/>
</dbReference>
<evidence type="ECO:0000313" key="9">
    <source>
        <dbReference type="EMBL" id="CAL4807082.1"/>
    </source>
</evidence>
<dbReference type="EMBL" id="CAMXCT010006770">
    <property type="protein sequence ID" value="CAI4019770.1"/>
    <property type="molecule type" value="Genomic_DNA"/>
</dbReference>
<evidence type="ECO:0000256" key="2">
    <source>
        <dbReference type="ARBA" id="ARBA00022692"/>
    </source>
</evidence>
<dbReference type="AlphaFoldDB" id="A0A9P1GRP1"/>
<evidence type="ECO:0000256" key="4">
    <source>
        <dbReference type="ARBA" id="ARBA00023136"/>
    </source>
</evidence>
<feature type="transmembrane region" description="Helical" evidence="5">
    <location>
        <begin position="467"/>
        <end position="490"/>
    </location>
</feature>
<accession>A0A9P1GRP1</accession>
<feature type="transmembrane region" description="Helical" evidence="5">
    <location>
        <begin position="537"/>
        <end position="558"/>
    </location>
</feature>
<dbReference type="Pfam" id="PF00324">
    <property type="entry name" value="AA_permease"/>
    <property type="match status" value="1"/>
</dbReference>
<dbReference type="PANTHER" id="PTHR11827:SF72">
    <property type="entry name" value="GH08340P"/>
    <property type="match status" value="1"/>
</dbReference>
<dbReference type="OrthoDB" id="431260at2759"/>
<feature type="transmembrane region" description="Helical" evidence="5">
    <location>
        <begin position="398"/>
        <end position="418"/>
    </location>
</feature>
<sequence>MGSTGVVQSQLPKWIRSQAIMRHIFVESSCFVEYYEATAAEAAAGHLSGMCGLTVSFSDSSAIDYYRTLQLEGWLPCFEPSAVAISNSTTAKAERALQSCEPGSNEHFKALLQDPNFVRLFEQLLQQQGLMGKSTGVEDLWSMLLQDKPDLFNRPAHELVQASNADVAKAFMGTRTAEKLEQHFNPNYTARGLRADLVVCQRSKAASLKTMEVSCVTMAKGHQHVEVVAGTCKSARGRKAGAYSLQQQLKRDFHSTLCNGMVCFNAHHGHTQEAERWMSFLDTKQGDVPQVETLNALLAALIKKGDLAKARDSRKRSVPQRNQFLAQVTMPPFEAATYSRKSSFTDVSDTPARRRTWSTSTPKFLGNEVLSSEDLKTQRTESGLTQCRKDKKGALTGVFIPTCENMWGVLIFLRFYYIVGEAGIWQTLCAVLLSFAAAFCTTCAMSSIASSGGLVSSGGPYYMISRALGPVVGATIGIMYWLAITMLSVLECLGAVEALAMAAPSMRFPGFRQALGSASMALLALAVWGGMNIVTKLGLLFALVVVFTLFSFYLGLFMTGPGTVSPDVPGSEYITGLSWETFQSNWSPHYDSNVGFGTVLSLFYPCFTGILSGANRADVLKDPPRNIRIGTFGAIVFRFFLYTSFFLLWGSLALFEVNQISGYQSQQLMAWFALRVVWNPFPNSAFVGIIIASLSQSLQCLIVAPRLLQNMAKDRPAGSAGRQIRGVIHDGIPLGKKKPWRFYGFRNWYYTNVFYKSI</sequence>
<dbReference type="EMBL" id="CAMXCT020006770">
    <property type="protein sequence ID" value="CAL1173145.1"/>
    <property type="molecule type" value="Genomic_DNA"/>
</dbReference>
<evidence type="ECO:0000313" key="10">
    <source>
        <dbReference type="Proteomes" id="UP001152797"/>
    </source>
</evidence>
<evidence type="ECO:0000313" key="8">
    <source>
        <dbReference type="EMBL" id="CAL1173145.1"/>
    </source>
</evidence>
<comment type="caution">
    <text evidence="7">The sequence shown here is derived from an EMBL/GenBank/DDBJ whole genome shotgun (WGS) entry which is preliminary data.</text>
</comment>
<comment type="subcellular location">
    <subcellularLocation>
        <location evidence="1">Membrane</location>
        <topology evidence="1">Multi-pass membrane protein</topology>
    </subcellularLocation>
</comment>
<dbReference type="Gene3D" id="1.20.1740.10">
    <property type="entry name" value="Amino acid/polyamine transporter I"/>
    <property type="match status" value="1"/>
</dbReference>
<proteinExistence type="predicted"/>
<keyword evidence="4 5" id="KW-0472">Membrane</keyword>
<dbReference type="InterPro" id="IPR004842">
    <property type="entry name" value="SLC12A_fam"/>
</dbReference>
<protein>
    <submittedName>
        <fullName evidence="9">Cation-chloride cotransporter 1</fullName>
    </submittedName>
</protein>
<feature type="domain" description="Amino acid permease/ SLC12A" evidence="6">
    <location>
        <begin position="405"/>
        <end position="721"/>
    </location>
</feature>
<evidence type="ECO:0000313" key="7">
    <source>
        <dbReference type="EMBL" id="CAI4019770.1"/>
    </source>
</evidence>
<evidence type="ECO:0000256" key="3">
    <source>
        <dbReference type="ARBA" id="ARBA00022989"/>
    </source>
</evidence>
<evidence type="ECO:0000256" key="5">
    <source>
        <dbReference type="SAM" id="Phobius"/>
    </source>
</evidence>
<keyword evidence="3 5" id="KW-1133">Transmembrane helix</keyword>
<evidence type="ECO:0000256" key="1">
    <source>
        <dbReference type="ARBA" id="ARBA00004141"/>
    </source>
</evidence>
<organism evidence="7">
    <name type="scientific">Cladocopium goreaui</name>
    <dbReference type="NCBI Taxonomy" id="2562237"/>
    <lineage>
        <taxon>Eukaryota</taxon>
        <taxon>Sar</taxon>
        <taxon>Alveolata</taxon>
        <taxon>Dinophyceae</taxon>
        <taxon>Suessiales</taxon>
        <taxon>Symbiodiniaceae</taxon>
        <taxon>Cladocopium</taxon>
    </lineage>
</organism>
<dbReference type="GO" id="GO:0015377">
    <property type="term" value="F:chloride:monoatomic cation symporter activity"/>
    <property type="evidence" value="ECO:0007669"/>
    <property type="project" value="InterPro"/>
</dbReference>
<feature type="transmembrane region" description="Helical" evidence="5">
    <location>
        <begin position="635"/>
        <end position="655"/>
    </location>
</feature>
<dbReference type="GO" id="GO:0016020">
    <property type="term" value="C:membrane"/>
    <property type="evidence" value="ECO:0007669"/>
    <property type="project" value="UniProtKB-SubCell"/>
</dbReference>
<feature type="transmembrane region" description="Helical" evidence="5">
    <location>
        <begin position="594"/>
        <end position="614"/>
    </location>
</feature>
<reference evidence="7" key="1">
    <citation type="submission" date="2022-10" db="EMBL/GenBank/DDBJ databases">
        <authorList>
            <person name="Chen Y."/>
            <person name="Dougan E. K."/>
            <person name="Chan C."/>
            <person name="Rhodes N."/>
            <person name="Thang M."/>
        </authorList>
    </citation>
    <scope>NUCLEOTIDE SEQUENCE</scope>
</reference>
<feature type="transmembrane region" description="Helical" evidence="5">
    <location>
        <begin position="424"/>
        <end position="455"/>
    </location>
</feature>
<dbReference type="PANTHER" id="PTHR11827">
    <property type="entry name" value="SOLUTE CARRIER FAMILY 12, CATION COTRANSPORTERS"/>
    <property type="match status" value="1"/>
</dbReference>
<reference evidence="8" key="2">
    <citation type="submission" date="2024-04" db="EMBL/GenBank/DDBJ databases">
        <authorList>
            <person name="Chen Y."/>
            <person name="Shah S."/>
            <person name="Dougan E. K."/>
            <person name="Thang M."/>
            <person name="Chan C."/>
        </authorList>
    </citation>
    <scope>NUCLEOTIDE SEQUENCE [LARGE SCALE GENOMIC DNA]</scope>
</reference>
<dbReference type="InterPro" id="IPR004841">
    <property type="entry name" value="AA-permease/SLC12A_dom"/>
</dbReference>
<keyword evidence="10" id="KW-1185">Reference proteome</keyword>
<keyword evidence="2 5" id="KW-0812">Transmembrane</keyword>